<name>A0A9Q1EF40_SYNKA</name>
<proteinExistence type="predicted"/>
<evidence type="ECO:0000256" key="1">
    <source>
        <dbReference type="SAM" id="MobiDB-lite"/>
    </source>
</evidence>
<sequence length="148" mass="16726">MVTRAHVRRWVALIQQGCRRAEARPPAGDPAARVKTAVFSDSGDLRKKQRHLVSREQLRVLTALQTLLHGERRCYFEPPSLRRRESGESCRFLSETLTRSETAQMYAGRWTGGHSFNHLELPQIDEKRRCGPGQPPEGTARPADSSPP</sequence>
<gene>
    <name evidence="2" type="ORF">SKAU_G00365820</name>
</gene>
<dbReference type="EMBL" id="JAINUF010000018">
    <property type="protein sequence ID" value="KAJ8337616.1"/>
    <property type="molecule type" value="Genomic_DNA"/>
</dbReference>
<keyword evidence="3" id="KW-1185">Reference proteome</keyword>
<reference evidence="2" key="1">
    <citation type="journal article" date="2023" name="Science">
        <title>Genome structures resolve the early diversification of teleost fishes.</title>
        <authorList>
            <person name="Parey E."/>
            <person name="Louis A."/>
            <person name="Montfort J."/>
            <person name="Bouchez O."/>
            <person name="Roques C."/>
            <person name="Iampietro C."/>
            <person name="Lluch J."/>
            <person name="Castinel A."/>
            <person name="Donnadieu C."/>
            <person name="Desvignes T."/>
            <person name="Floi Bucao C."/>
            <person name="Jouanno E."/>
            <person name="Wen M."/>
            <person name="Mejri S."/>
            <person name="Dirks R."/>
            <person name="Jansen H."/>
            <person name="Henkel C."/>
            <person name="Chen W.J."/>
            <person name="Zahm M."/>
            <person name="Cabau C."/>
            <person name="Klopp C."/>
            <person name="Thompson A.W."/>
            <person name="Robinson-Rechavi M."/>
            <person name="Braasch I."/>
            <person name="Lecointre G."/>
            <person name="Bobe J."/>
            <person name="Postlethwait J.H."/>
            <person name="Berthelot C."/>
            <person name="Roest Crollius H."/>
            <person name="Guiguen Y."/>
        </authorList>
    </citation>
    <scope>NUCLEOTIDE SEQUENCE</scope>
    <source>
        <strain evidence="2">WJC10195</strain>
    </source>
</reference>
<evidence type="ECO:0000313" key="3">
    <source>
        <dbReference type="Proteomes" id="UP001152622"/>
    </source>
</evidence>
<organism evidence="2 3">
    <name type="scientific">Synaphobranchus kaupii</name>
    <name type="common">Kaup's arrowtooth eel</name>
    <dbReference type="NCBI Taxonomy" id="118154"/>
    <lineage>
        <taxon>Eukaryota</taxon>
        <taxon>Metazoa</taxon>
        <taxon>Chordata</taxon>
        <taxon>Craniata</taxon>
        <taxon>Vertebrata</taxon>
        <taxon>Euteleostomi</taxon>
        <taxon>Actinopterygii</taxon>
        <taxon>Neopterygii</taxon>
        <taxon>Teleostei</taxon>
        <taxon>Anguilliformes</taxon>
        <taxon>Synaphobranchidae</taxon>
        <taxon>Synaphobranchus</taxon>
    </lineage>
</organism>
<dbReference type="Proteomes" id="UP001152622">
    <property type="component" value="Chromosome 18"/>
</dbReference>
<evidence type="ECO:0000313" key="2">
    <source>
        <dbReference type="EMBL" id="KAJ8337616.1"/>
    </source>
</evidence>
<feature type="region of interest" description="Disordered" evidence="1">
    <location>
        <begin position="121"/>
        <end position="148"/>
    </location>
</feature>
<dbReference type="AlphaFoldDB" id="A0A9Q1EF40"/>
<accession>A0A9Q1EF40</accession>
<comment type="caution">
    <text evidence="2">The sequence shown here is derived from an EMBL/GenBank/DDBJ whole genome shotgun (WGS) entry which is preliminary data.</text>
</comment>
<protein>
    <submittedName>
        <fullName evidence="2">Uncharacterized protein</fullName>
    </submittedName>
</protein>